<protein>
    <recommendedName>
        <fullName evidence="12">Anaphase-promoting complex subunit 11</fullName>
    </recommendedName>
</protein>
<dbReference type="Proteomes" id="UP001189429">
    <property type="component" value="Unassembled WGS sequence"/>
</dbReference>
<dbReference type="SUPFAM" id="SSF57850">
    <property type="entry name" value="RING/U-box"/>
    <property type="match status" value="1"/>
</dbReference>
<dbReference type="Gene3D" id="3.40.50.300">
    <property type="entry name" value="P-loop containing nucleotide triphosphate hydrolases"/>
    <property type="match status" value="1"/>
</dbReference>
<keyword evidence="6" id="KW-0479">Metal-binding</keyword>
<evidence type="ECO:0000256" key="1">
    <source>
        <dbReference type="ARBA" id="ARBA00004123"/>
    </source>
</evidence>
<dbReference type="EMBL" id="CAUYUJ010015549">
    <property type="protein sequence ID" value="CAK0855374.1"/>
    <property type="molecule type" value="Genomic_DNA"/>
</dbReference>
<dbReference type="Pfam" id="PF00176">
    <property type="entry name" value="SNF2-rel_dom"/>
    <property type="match status" value="1"/>
</dbReference>
<dbReference type="SMART" id="SM00490">
    <property type="entry name" value="HELICc"/>
    <property type="match status" value="1"/>
</dbReference>
<evidence type="ECO:0000256" key="4">
    <source>
        <dbReference type="ARBA" id="ARBA00022806"/>
    </source>
</evidence>
<dbReference type="PANTHER" id="PTHR45626:SF12">
    <property type="entry name" value="DNA REPAIR PROTEIN RAD16"/>
    <property type="match status" value="1"/>
</dbReference>
<feature type="domain" description="Helicase C-terminal" evidence="9">
    <location>
        <begin position="576"/>
        <end position="736"/>
    </location>
</feature>
<gene>
    <name evidence="10" type="ORF">PCOR1329_LOCUS46148</name>
</gene>
<organism evidence="10 11">
    <name type="scientific">Prorocentrum cordatum</name>
    <dbReference type="NCBI Taxonomy" id="2364126"/>
    <lineage>
        <taxon>Eukaryota</taxon>
        <taxon>Sar</taxon>
        <taxon>Alveolata</taxon>
        <taxon>Dinophyceae</taxon>
        <taxon>Prorocentrales</taxon>
        <taxon>Prorocentraceae</taxon>
        <taxon>Prorocentrum</taxon>
    </lineage>
</organism>
<dbReference type="PROSITE" id="PS00690">
    <property type="entry name" value="DEAH_ATP_HELICASE"/>
    <property type="match status" value="1"/>
</dbReference>
<keyword evidence="6" id="KW-0863">Zinc-finger</keyword>
<name>A0ABN9U8B5_9DINO</name>
<dbReference type="PANTHER" id="PTHR45626">
    <property type="entry name" value="TRANSCRIPTION TERMINATION FACTOR 2-RELATED"/>
    <property type="match status" value="1"/>
</dbReference>
<keyword evidence="5" id="KW-0067">ATP-binding</keyword>
<dbReference type="InterPro" id="IPR038718">
    <property type="entry name" value="SNF2-like_sf"/>
</dbReference>
<keyword evidence="6" id="KW-0862">Zinc</keyword>
<evidence type="ECO:0000256" key="7">
    <source>
        <dbReference type="SAM" id="MobiDB-lite"/>
    </source>
</evidence>
<dbReference type="Pfam" id="PF13639">
    <property type="entry name" value="zf-RING_2"/>
    <property type="match status" value="1"/>
</dbReference>
<comment type="subcellular location">
    <subcellularLocation>
        <location evidence="1">Nucleus</location>
    </subcellularLocation>
</comment>
<feature type="region of interest" description="Disordered" evidence="7">
    <location>
        <begin position="179"/>
        <end position="232"/>
    </location>
</feature>
<keyword evidence="4" id="KW-0347">Helicase</keyword>
<dbReference type="InterPro" id="IPR002464">
    <property type="entry name" value="DNA/RNA_helicase_DEAH_CS"/>
</dbReference>
<dbReference type="PROSITE" id="PS50089">
    <property type="entry name" value="ZF_RING_2"/>
    <property type="match status" value="1"/>
</dbReference>
<dbReference type="InterPro" id="IPR027417">
    <property type="entry name" value="P-loop_NTPase"/>
</dbReference>
<evidence type="ECO:0000256" key="2">
    <source>
        <dbReference type="ARBA" id="ARBA00022741"/>
    </source>
</evidence>
<evidence type="ECO:0000256" key="6">
    <source>
        <dbReference type="PROSITE-ProRule" id="PRU00175"/>
    </source>
</evidence>
<dbReference type="InterPro" id="IPR001650">
    <property type="entry name" value="Helicase_C-like"/>
</dbReference>
<keyword evidence="3" id="KW-0378">Hydrolase</keyword>
<dbReference type="PROSITE" id="PS51194">
    <property type="entry name" value="HELICASE_CTER"/>
    <property type="match status" value="1"/>
</dbReference>
<dbReference type="SMART" id="SM00184">
    <property type="entry name" value="RING"/>
    <property type="match status" value="1"/>
</dbReference>
<accession>A0ABN9U8B5</accession>
<dbReference type="InterPro" id="IPR001841">
    <property type="entry name" value="Znf_RING"/>
</dbReference>
<dbReference type="SUPFAM" id="SSF52540">
    <property type="entry name" value="P-loop containing nucleoside triphosphate hydrolases"/>
    <property type="match status" value="2"/>
</dbReference>
<keyword evidence="2" id="KW-0547">Nucleotide-binding</keyword>
<dbReference type="Pfam" id="PF00271">
    <property type="entry name" value="Helicase_C"/>
    <property type="match status" value="1"/>
</dbReference>
<keyword evidence="11" id="KW-1185">Reference proteome</keyword>
<dbReference type="Gene3D" id="3.40.50.10810">
    <property type="entry name" value="Tandem AAA-ATPase domain"/>
    <property type="match status" value="1"/>
</dbReference>
<feature type="compositionally biased region" description="Low complexity" evidence="7">
    <location>
        <begin position="179"/>
        <end position="207"/>
    </location>
</feature>
<proteinExistence type="predicted"/>
<evidence type="ECO:0000256" key="5">
    <source>
        <dbReference type="ARBA" id="ARBA00022840"/>
    </source>
</evidence>
<dbReference type="InterPro" id="IPR000330">
    <property type="entry name" value="SNF2_N"/>
</dbReference>
<evidence type="ECO:0000259" key="9">
    <source>
        <dbReference type="PROSITE" id="PS51194"/>
    </source>
</evidence>
<comment type="caution">
    <text evidence="10">The sequence shown here is derived from an EMBL/GenBank/DDBJ whole genome shotgun (WGS) entry which is preliminary data.</text>
</comment>
<evidence type="ECO:0008006" key="12">
    <source>
        <dbReference type="Google" id="ProtNLM"/>
    </source>
</evidence>
<evidence type="ECO:0000313" key="10">
    <source>
        <dbReference type="EMBL" id="CAK0855374.1"/>
    </source>
</evidence>
<dbReference type="Gene3D" id="3.30.40.10">
    <property type="entry name" value="Zinc/RING finger domain, C3HC4 (zinc finger)"/>
    <property type="match status" value="1"/>
</dbReference>
<evidence type="ECO:0000256" key="3">
    <source>
        <dbReference type="ARBA" id="ARBA00022801"/>
    </source>
</evidence>
<sequence length="746" mass="80871">MPARGARPRDRAATGPAPGRLHRDGVDTEMLSPLVESRAPKLASLPLLGRSCVSAGRGRGGGRGRKRARADGGEETPPASAAAGLAAGGDGGQEAETPEALQAPAARRRWGAGLLRPGAADKPAEPLAEAALGAPKTAWGSRLRRPTRVIALDAGLESDSDADGVVLLGLQGHLAAGFGSASSSSSSAAAPRAGPGAARTAPGPRGSELPPRPDSSDDEEMGDQRGIDLSSSPLMSTRWGRVVLDEAHRIKGRINSTAQAAFALKASTRWCLSGTPLQNRVGELYSLARFVRFYPYAHYFCVKKGCDCASLHYRFDPTTSTCCKCGHAKAQHRSHFASEGHGCGSTPIKRFGFMGAGRTAMEKLRADVLDKILLRRTKEERQADIRLPPLKISIRKDSLSAEERDFYTSMYMQSQTKFDTYVEKDTLLHNYAHVFDLIMRLRQALDHPYLIVHGSLRQENGLIPSKSRGDAHVCALCQEDVSERSELVVASCGHAFHRECVSEYLEQAPTLPTGGIGCPTCFAPLTLSLEEADDDDAAGLGGEMGLPPDEATLAKKPPSRSILQRIKTAEFKTSTKIEALLQEVQQMMQNNGSSKALVFSQFVNFLELIEWRLKREGIQCAKLLGSMPITNRNNIILSFMSDPHLKVLLISLKAGGEGLNLQAADHIFLMDPWWNPASELQAIQRAHRIGQTRPVKAVRFVMTDTIEEKIIELQNKKQSVFDCTVGGSNTALQRLTSEDIKFLFNQ</sequence>
<dbReference type="InterPro" id="IPR050628">
    <property type="entry name" value="SNF2_RAD54_helicase_TF"/>
</dbReference>
<reference evidence="10" key="1">
    <citation type="submission" date="2023-10" db="EMBL/GenBank/DDBJ databases">
        <authorList>
            <person name="Chen Y."/>
            <person name="Shah S."/>
            <person name="Dougan E. K."/>
            <person name="Thang M."/>
            <person name="Chan C."/>
        </authorList>
    </citation>
    <scope>NUCLEOTIDE SEQUENCE [LARGE SCALE GENOMIC DNA]</scope>
</reference>
<dbReference type="InterPro" id="IPR013083">
    <property type="entry name" value="Znf_RING/FYVE/PHD"/>
</dbReference>
<feature type="domain" description="RING-type" evidence="8">
    <location>
        <begin position="474"/>
        <end position="521"/>
    </location>
</feature>
<dbReference type="CDD" id="cd18793">
    <property type="entry name" value="SF2_C_SNF"/>
    <property type="match status" value="1"/>
</dbReference>
<evidence type="ECO:0000313" key="11">
    <source>
        <dbReference type="Proteomes" id="UP001189429"/>
    </source>
</evidence>
<feature type="region of interest" description="Disordered" evidence="7">
    <location>
        <begin position="1"/>
        <end position="103"/>
    </location>
</feature>
<dbReference type="InterPro" id="IPR049730">
    <property type="entry name" value="SNF2/RAD54-like_C"/>
</dbReference>
<evidence type="ECO:0000259" key="8">
    <source>
        <dbReference type="PROSITE" id="PS50089"/>
    </source>
</evidence>